<dbReference type="PANTHER" id="PTHR43272">
    <property type="entry name" value="LONG-CHAIN-FATTY-ACID--COA LIGASE"/>
    <property type="match status" value="1"/>
</dbReference>
<dbReference type="PROSITE" id="PS00455">
    <property type="entry name" value="AMP_BINDING"/>
    <property type="match status" value="1"/>
</dbReference>
<dbReference type="Gene3D" id="3.40.50.12780">
    <property type="entry name" value="N-terminal domain of ligase-like"/>
    <property type="match status" value="1"/>
</dbReference>
<sequence>MGNALPATGATATYGRFRDDIPAKPGHSQELISRWNYANPDQVCVSEYNGCKTIWEIFQKTVKDKPANNFLGTRDPEQEGRPYKWKSYRQVYDVVDLFARGIQALNLSPDTEGEGKMWQFFGIFAKNREEWAVADLACMRSSVTIVPFYDTLGMEALSLVINLTNLTTMSIERASIPTLLKLKTDAKTPSLKNLVIFEDVLTDEEKAQAAEAGLNIFSYFDVLEAGKKNPQIDLKEPTPDTIYMLCFTSGTTGDAKGAKETHSAFISNMYFFDNANFGFTEEDVVISYLPYAHVYEQCFLVKALCHAFGIGFYSGDPLKLLEDVVTLKPTVFPTVPRILNRIHSKILEGVNAKGGFAQWLFNKAIREKQETLLQTGQLTHSVYDRTVFKKIRDILGGRVRLISTGAAPINGDVLTFLKSAFSCALHEGYGQTEGLILTVTDRDDAMGAGTVGGPCPNTKFRLRDIPEMNYLSTDQPHPRGELQYWGNTTFKGYYRNEERTSEAFSEDGWINTGDVAVVLPNGAVKIVDRAKNIFKLNQGEYVAPEKLENIYVQCSLIAQIFVHGDSLQNYLVAIVVPDPEVIAKWAAAHPDLAVDKKAMLESKELKKSVLEEMEAKAKEYKLSGIERVKKVYITGQQFAVTNDLVTPTFKLKRFNAKKFFQAQIESMYSEGI</sequence>
<keyword evidence="5" id="KW-1185">Reference proteome</keyword>
<keyword evidence="2" id="KW-0067">ATP-binding</keyword>
<keyword evidence="1" id="KW-0547">Nucleotide-binding</keyword>
<dbReference type="GO" id="GO:0004467">
    <property type="term" value="F:long-chain fatty acid-CoA ligase activity"/>
    <property type="evidence" value="ECO:0007669"/>
    <property type="project" value="TreeGrafter"/>
</dbReference>
<gene>
    <name evidence="4" type="ORF">FGO68_gene13559</name>
</gene>
<organism evidence="4 5">
    <name type="scientific">Halteria grandinella</name>
    <dbReference type="NCBI Taxonomy" id="5974"/>
    <lineage>
        <taxon>Eukaryota</taxon>
        <taxon>Sar</taxon>
        <taxon>Alveolata</taxon>
        <taxon>Ciliophora</taxon>
        <taxon>Intramacronucleata</taxon>
        <taxon>Spirotrichea</taxon>
        <taxon>Stichotrichia</taxon>
        <taxon>Sporadotrichida</taxon>
        <taxon>Halteriidae</taxon>
        <taxon>Halteria</taxon>
    </lineage>
</organism>
<dbReference type="PANTHER" id="PTHR43272:SF33">
    <property type="entry name" value="AMP-BINDING DOMAIN-CONTAINING PROTEIN-RELATED"/>
    <property type="match status" value="1"/>
</dbReference>
<reference evidence="4" key="1">
    <citation type="submission" date="2019-06" db="EMBL/GenBank/DDBJ databases">
        <authorList>
            <person name="Zheng W."/>
        </authorList>
    </citation>
    <scope>NUCLEOTIDE SEQUENCE</scope>
    <source>
        <strain evidence="4">QDHG01</strain>
    </source>
</reference>
<feature type="domain" description="AMP-dependent synthetase/ligase" evidence="3">
    <location>
        <begin position="70"/>
        <end position="494"/>
    </location>
</feature>
<name>A0A8J8NYT3_HALGN</name>
<comment type="caution">
    <text evidence="4">The sequence shown here is derived from an EMBL/GenBank/DDBJ whole genome shotgun (WGS) entry which is preliminary data.</text>
</comment>
<dbReference type="InterPro" id="IPR000873">
    <property type="entry name" value="AMP-dep_synth/lig_dom"/>
</dbReference>
<evidence type="ECO:0000313" key="5">
    <source>
        <dbReference type="Proteomes" id="UP000785679"/>
    </source>
</evidence>
<evidence type="ECO:0000256" key="2">
    <source>
        <dbReference type="ARBA" id="ARBA00022840"/>
    </source>
</evidence>
<dbReference type="InterPro" id="IPR020845">
    <property type="entry name" value="AMP-binding_CS"/>
</dbReference>
<dbReference type="InterPro" id="IPR042099">
    <property type="entry name" value="ANL_N_sf"/>
</dbReference>
<dbReference type="Pfam" id="PF00501">
    <property type="entry name" value="AMP-binding"/>
    <property type="match status" value="1"/>
</dbReference>
<evidence type="ECO:0000313" key="4">
    <source>
        <dbReference type="EMBL" id="TNV82586.1"/>
    </source>
</evidence>
<dbReference type="AlphaFoldDB" id="A0A8J8NYT3"/>
<protein>
    <recommendedName>
        <fullName evidence="3">AMP-dependent synthetase/ligase domain-containing protein</fullName>
    </recommendedName>
</protein>
<evidence type="ECO:0000256" key="1">
    <source>
        <dbReference type="ARBA" id="ARBA00022741"/>
    </source>
</evidence>
<dbReference type="EMBL" id="RRYP01004779">
    <property type="protein sequence ID" value="TNV82586.1"/>
    <property type="molecule type" value="Genomic_DNA"/>
</dbReference>
<dbReference type="GO" id="GO:0005783">
    <property type="term" value="C:endoplasmic reticulum"/>
    <property type="evidence" value="ECO:0007669"/>
    <property type="project" value="TreeGrafter"/>
</dbReference>
<evidence type="ECO:0000259" key="3">
    <source>
        <dbReference type="Pfam" id="PF00501"/>
    </source>
</evidence>
<dbReference type="GO" id="GO:0016020">
    <property type="term" value="C:membrane"/>
    <property type="evidence" value="ECO:0007669"/>
    <property type="project" value="TreeGrafter"/>
</dbReference>
<dbReference type="GO" id="GO:0005524">
    <property type="term" value="F:ATP binding"/>
    <property type="evidence" value="ECO:0007669"/>
    <property type="project" value="UniProtKB-KW"/>
</dbReference>
<accession>A0A8J8NYT3</accession>
<dbReference type="Proteomes" id="UP000785679">
    <property type="component" value="Unassembled WGS sequence"/>
</dbReference>
<proteinExistence type="predicted"/>
<dbReference type="SUPFAM" id="SSF56801">
    <property type="entry name" value="Acetyl-CoA synthetase-like"/>
    <property type="match status" value="1"/>
</dbReference>
<dbReference type="OrthoDB" id="1700726at2759"/>